<gene>
    <name evidence="3" type="ORF">SAMN02910418_01320</name>
</gene>
<proteinExistence type="predicted"/>
<reference evidence="4" key="1">
    <citation type="submission" date="2016-10" db="EMBL/GenBank/DDBJ databases">
        <authorList>
            <person name="Varghese N."/>
            <person name="Submissions S."/>
        </authorList>
    </citation>
    <scope>NUCLEOTIDE SEQUENCE [LARGE SCALE GENOMIC DNA]</scope>
    <source>
        <strain evidence="4">KPR-1</strain>
    </source>
</reference>
<dbReference type="RefSeq" id="WP_092563922.1">
    <property type="nucleotide sequence ID" value="NZ_FNQV01000007.1"/>
</dbReference>
<dbReference type="AlphaFoldDB" id="A0A1H4A473"/>
<feature type="transmembrane region" description="Helical" evidence="2">
    <location>
        <begin position="23"/>
        <end position="40"/>
    </location>
</feature>
<feature type="region of interest" description="Disordered" evidence="1">
    <location>
        <begin position="61"/>
        <end position="134"/>
    </location>
</feature>
<protein>
    <submittedName>
        <fullName evidence="3">Uncharacterized protein</fullName>
    </submittedName>
</protein>
<keyword evidence="2" id="KW-0812">Transmembrane</keyword>
<keyword evidence="2" id="KW-1133">Transmembrane helix</keyword>
<evidence type="ECO:0000313" key="4">
    <source>
        <dbReference type="Proteomes" id="UP000199288"/>
    </source>
</evidence>
<dbReference type="EMBL" id="FNQV01000007">
    <property type="protein sequence ID" value="SEA30680.1"/>
    <property type="molecule type" value="Genomic_DNA"/>
</dbReference>
<feature type="compositionally biased region" description="Basic and acidic residues" evidence="1">
    <location>
        <begin position="102"/>
        <end position="113"/>
    </location>
</feature>
<accession>A0A1H4A473</accession>
<keyword evidence="2" id="KW-0472">Membrane</keyword>
<dbReference type="OrthoDB" id="3266286at2"/>
<evidence type="ECO:0000256" key="2">
    <source>
        <dbReference type="SAM" id="Phobius"/>
    </source>
</evidence>
<dbReference type="Proteomes" id="UP000199288">
    <property type="component" value="Unassembled WGS sequence"/>
</dbReference>
<organism evidence="3 4">
    <name type="scientific">Bowdeniella nasicola</name>
    <dbReference type="NCBI Taxonomy" id="208480"/>
    <lineage>
        <taxon>Bacteria</taxon>
        <taxon>Bacillati</taxon>
        <taxon>Actinomycetota</taxon>
        <taxon>Actinomycetes</taxon>
        <taxon>Actinomycetales</taxon>
        <taxon>Actinomycetaceae</taxon>
        <taxon>Bowdeniella</taxon>
    </lineage>
</organism>
<evidence type="ECO:0000256" key="1">
    <source>
        <dbReference type="SAM" id="MobiDB-lite"/>
    </source>
</evidence>
<keyword evidence="4" id="KW-1185">Reference proteome</keyword>
<sequence>MIWLSVEPSPPAKIDPYLVSPGIYGFMTFLVLAICGWLLFSSFSRHIRKATFHADEREEELYGEASGDRRRHIPIDPNLKPTQGPYAQTVLGQRAPEYDPDSEAREELERRGDLASTPFPRTPDGIPSVWGGDEGRFSEPYEKRAEIVWTTLQELGLSPSFALAGSEDGEVIMARDDARDEEHLVVVIEDPSEHELIDARIADGTLASWLRERFEG</sequence>
<evidence type="ECO:0000313" key="3">
    <source>
        <dbReference type="EMBL" id="SEA30680.1"/>
    </source>
</evidence>
<name>A0A1H4A473_9ACTO</name>